<feature type="transmembrane region" description="Helical" evidence="3">
    <location>
        <begin position="81"/>
        <end position="101"/>
    </location>
</feature>
<dbReference type="Pfam" id="PF07690">
    <property type="entry name" value="MFS_1"/>
    <property type="match status" value="1"/>
</dbReference>
<dbReference type="Gene3D" id="1.20.1250.20">
    <property type="entry name" value="MFS general substrate transporter like domains"/>
    <property type="match status" value="1"/>
</dbReference>
<dbReference type="Proteomes" id="UP001160390">
    <property type="component" value="Unassembled WGS sequence"/>
</dbReference>
<dbReference type="PANTHER" id="PTHR20772:SF4">
    <property type="entry name" value="HYPOTHETICAL AMINO ACID TRANSPORTER (EUROFUNG)"/>
    <property type="match status" value="1"/>
</dbReference>
<feature type="transmembrane region" description="Helical" evidence="3">
    <location>
        <begin position="199"/>
        <end position="218"/>
    </location>
</feature>
<dbReference type="InterPro" id="IPR011701">
    <property type="entry name" value="MFS"/>
</dbReference>
<comment type="caution">
    <text evidence="4">The sequence shown here is derived from an EMBL/GenBank/DDBJ whole genome shotgun (WGS) entry which is preliminary data.</text>
</comment>
<feature type="region of interest" description="Disordered" evidence="2">
    <location>
        <begin position="1"/>
        <end position="29"/>
    </location>
</feature>
<accession>A0AA35VF73</accession>
<feature type="transmembrane region" description="Helical" evidence="3">
    <location>
        <begin position="542"/>
        <end position="563"/>
    </location>
</feature>
<keyword evidence="5" id="KW-1185">Reference proteome</keyword>
<dbReference type="PANTHER" id="PTHR20772">
    <property type="entry name" value="PROTEIN FMP42"/>
    <property type="match status" value="1"/>
</dbReference>
<protein>
    <recommendedName>
        <fullName evidence="6">Protein FMP42</fullName>
    </recommendedName>
</protein>
<evidence type="ECO:0000256" key="3">
    <source>
        <dbReference type="SAM" id="Phobius"/>
    </source>
</evidence>
<keyword evidence="3" id="KW-0472">Membrane</keyword>
<feature type="transmembrane region" description="Helical" evidence="3">
    <location>
        <begin position="144"/>
        <end position="164"/>
    </location>
</feature>
<dbReference type="EMBL" id="CABFNP030001363">
    <property type="protein sequence ID" value="CAI6101427.1"/>
    <property type="molecule type" value="Genomic_DNA"/>
</dbReference>
<evidence type="ECO:0008006" key="6">
    <source>
        <dbReference type="Google" id="ProtNLM"/>
    </source>
</evidence>
<evidence type="ECO:0000256" key="1">
    <source>
        <dbReference type="ARBA" id="ARBA00004141"/>
    </source>
</evidence>
<dbReference type="SUPFAM" id="SSF103473">
    <property type="entry name" value="MFS general substrate transporter"/>
    <property type="match status" value="1"/>
</dbReference>
<reference evidence="4" key="1">
    <citation type="submission" date="2023-01" db="EMBL/GenBank/DDBJ databases">
        <authorList>
            <person name="Piombo E."/>
        </authorList>
    </citation>
    <scope>NUCLEOTIDE SEQUENCE</scope>
</reference>
<dbReference type="AlphaFoldDB" id="A0AA35VF73"/>
<name>A0AA35VF73_9HYPO</name>
<feature type="transmembrane region" description="Helical" evidence="3">
    <location>
        <begin position="230"/>
        <end position="252"/>
    </location>
</feature>
<feature type="transmembrane region" description="Helical" evidence="3">
    <location>
        <begin position="423"/>
        <end position="444"/>
    </location>
</feature>
<evidence type="ECO:0000256" key="2">
    <source>
        <dbReference type="SAM" id="MobiDB-lite"/>
    </source>
</evidence>
<feature type="transmembrane region" description="Helical" evidence="3">
    <location>
        <begin position="264"/>
        <end position="289"/>
    </location>
</feature>
<evidence type="ECO:0000313" key="4">
    <source>
        <dbReference type="EMBL" id="CAI6101427.1"/>
    </source>
</evidence>
<gene>
    <name evidence="4" type="ORF">CCHLO57077_00018891</name>
</gene>
<feature type="transmembrane region" description="Helical" evidence="3">
    <location>
        <begin position="449"/>
        <end position="466"/>
    </location>
</feature>
<proteinExistence type="predicted"/>
<feature type="transmembrane region" description="Helical" evidence="3">
    <location>
        <begin position="472"/>
        <end position="489"/>
    </location>
</feature>
<feature type="transmembrane region" description="Helical" evidence="3">
    <location>
        <begin position="171"/>
        <end position="193"/>
    </location>
</feature>
<keyword evidence="3" id="KW-1133">Transmembrane helix</keyword>
<feature type="transmembrane region" description="Helical" evidence="3">
    <location>
        <begin position="501"/>
        <end position="522"/>
    </location>
</feature>
<sequence length="597" mass="65009">MSLAQHVTQGEGFDYQSPRPDDAEGVGNIHNNTLETYHQTPNDDKPAEWQCMSFAPADLALQDQQHTAAYKVSNLRKGAQVTTAVLACWLASGIVFGFAAFKSILVAEGVYYDLCDDQAESAKSLSTGVDDHTPCDKQDMRLNLIFVIASITTNISCLLAGLALDRFGRRACWIASCLFIAIGSLLIGQSFLIPGFDGYVAGNMLLGLGGTFLFVPSFQLANAFPKHSGLVVAIITGAFDASSSVFLFYRMAYEASDGSLSPEIFFFGYIVVPILILVAEVSIMPSYAYHTTAQLEAKIEKASDQTRDIHVSDGDISDSNELIRVRSARSDRRKAKLDKLEEIAGNAEYREARIRAEEERQETSGVWGVLHGMSAHRQILTPWYILILLLTVLQMLRMNYFIATIGSQYRYMLGSEEASAINHFFDAALPMGGVLSTPLIGLILNNLSVPTIFGLLTGFTVAIGVFNCVPTIWAGYMTVITFVVFRPLYYSAISDYATKVFGFATFGRIYGTLICFSGLVSFAQTGLDALTHGPLGGDPTPVNAVLAAMGMVTGIALTAFVSLKSRESAREQTEREQSQQERQRLIVGGNEGYGIGI</sequence>
<dbReference type="InterPro" id="IPR052599">
    <property type="entry name" value="SLC43A_AATransporter"/>
</dbReference>
<comment type="subcellular location">
    <subcellularLocation>
        <location evidence="1">Membrane</location>
        <topology evidence="1">Multi-pass membrane protein</topology>
    </subcellularLocation>
</comment>
<feature type="transmembrane region" description="Helical" evidence="3">
    <location>
        <begin position="383"/>
        <end position="403"/>
    </location>
</feature>
<dbReference type="InterPro" id="IPR036259">
    <property type="entry name" value="MFS_trans_sf"/>
</dbReference>
<dbReference type="GO" id="GO:0000329">
    <property type="term" value="C:fungal-type vacuole membrane"/>
    <property type="evidence" value="ECO:0007669"/>
    <property type="project" value="TreeGrafter"/>
</dbReference>
<evidence type="ECO:0000313" key="5">
    <source>
        <dbReference type="Proteomes" id="UP001160390"/>
    </source>
</evidence>
<keyword evidence="3" id="KW-0812">Transmembrane</keyword>
<dbReference type="GO" id="GO:0022857">
    <property type="term" value="F:transmembrane transporter activity"/>
    <property type="evidence" value="ECO:0007669"/>
    <property type="project" value="InterPro"/>
</dbReference>
<organism evidence="4 5">
    <name type="scientific">Clonostachys chloroleuca</name>
    <dbReference type="NCBI Taxonomy" id="1926264"/>
    <lineage>
        <taxon>Eukaryota</taxon>
        <taxon>Fungi</taxon>
        <taxon>Dikarya</taxon>
        <taxon>Ascomycota</taxon>
        <taxon>Pezizomycotina</taxon>
        <taxon>Sordariomycetes</taxon>
        <taxon>Hypocreomycetidae</taxon>
        <taxon>Hypocreales</taxon>
        <taxon>Bionectriaceae</taxon>
        <taxon>Clonostachys</taxon>
    </lineage>
</organism>